<organism evidence="3 4">
    <name type="scientific">Strongylus vulgaris</name>
    <name type="common">Blood worm</name>
    <dbReference type="NCBI Taxonomy" id="40348"/>
    <lineage>
        <taxon>Eukaryota</taxon>
        <taxon>Metazoa</taxon>
        <taxon>Ecdysozoa</taxon>
        <taxon>Nematoda</taxon>
        <taxon>Chromadorea</taxon>
        <taxon>Rhabditida</taxon>
        <taxon>Rhabditina</taxon>
        <taxon>Rhabditomorpha</taxon>
        <taxon>Strongyloidea</taxon>
        <taxon>Strongylidae</taxon>
        <taxon>Strongylus</taxon>
    </lineage>
</organism>
<evidence type="ECO:0000259" key="2">
    <source>
        <dbReference type="Pfam" id="PF01764"/>
    </source>
</evidence>
<name>A0A3P7JNV2_STRVU</name>
<dbReference type="Proteomes" id="UP000270094">
    <property type="component" value="Unassembled WGS sequence"/>
</dbReference>
<accession>A0A3P7JNV2</accession>
<gene>
    <name evidence="3" type="ORF">SVUK_LOCUS17551</name>
</gene>
<proteinExistence type="predicted"/>
<feature type="transmembrane region" description="Helical" evidence="1">
    <location>
        <begin position="146"/>
        <end position="169"/>
    </location>
</feature>
<dbReference type="GO" id="GO:0006629">
    <property type="term" value="P:lipid metabolic process"/>
    <property type="evidence" value="ECO:0007669"/>
    <property type="project" value="InterPro"/>
</dbReference>
<dbReference type="InterPro" id="IPR002921">
    <property type="entry name" value="Fungal_lipase-type"/>
</dbReference>
<dbReference type="PANTHER" id="PTHR45908">
    <property type="entry name" value="PROTEIN CBG11750-RELATED"/>
    <property type="match status" value="1"/>
</dbReference>
<dbReference type="AlphaFoldDB" id="A0A3P7JNV2"/>
<evidence type="ECO:0000313" key="3">
    <source>
        <dbReference type="EMBL" id="VDM82553.1"/>
    </source>
</evidence>
<dbReference type="EMBL" id="UYYB01118249">
    <property type="protein sequence ID" value="VDM82553.1"/>
    <property type="molecule type" value="Genomic_DNA"/>
</dbReference>
<keyword evidence="1" id="KW-0812">Transmembrane</keyword>
<dbReference type="OrthoDB" id="438440at2759"/>
<keyword evidence="4" id="KW-1185">Reference proteome</keyword>
<evidence type="ECO:0000256" key="1">
    <source>
        <dbReference type="SAM" id="Phobius"/>
    </source>
</evidence>
<evidence type="ECO:0000313" key="4">
    <source>
        <dbReference type="Proteomes" id="UP000270094"/>
    </source>
</evidence>
<feature type="domain" description="Fungal lipase-type" evidence="2">
    <location>
        <begin position="7"/>
        <end position="126"/>
    </location>
</feature>
<protein>
    <recommendedName>
        <fullName evidence="2">Fungal lipase-type domain-containing protein</fullName>
    </recommendedName>
</protein>
<dbReference type="SUPFAM" id="SSF53474">
    <property type="entry name" value="alpha/beta-Hydrolases"/>
    <property type="match status" value="1"/>
</dbReference>
<dbReference type="Pfam" id="PF01764">
    <property type="entry name" value="Lipase_3"/>
    <property type="match status" value="1"/>
</dbReference>
<keyword evidence="1" id="KW-0472">Membrane</keyword>
<keyword evidence="1" id="KW-1133">Transmembrane helix</keyword>
<dbReference type="Gene3D" id="3.40.50.1820">
    <property type="entry name" value="alpha/beta hydrolase"/>
    <property type="match status" value="1"/>
</dbReference>
<feature type="transmembrane region" description="Helical" evidence="1">
    <location>
        <begin position="45"/>
        <end position="72"/>
    </location>
</feature>
<reference evidence="3 4" key="1">
    <citation type="submission" date="2018-11" db="EMBL/GenBank/DDBJ databases">
        <authorList>
            <consortium name="Pathogen Informatics"/>
        </authorList>
    </citation>
    <scope>NUCLEOTIDE SEQUENCE [LARGE SCALE GENOMIC DNA]</scope>
</reference>
<sequence>MPRQFPAKFDDVYIARYFYDEFIPLWNNSGMSANVRELIKRHSDYNIWVCFFFITGHSLGGSLASLAALDIVHSGMGNNSTKDRIHLVTFGQPVTGDHNFADFLNKQVNYSYRIVHYSDPVVYFPIIGYEHQEAMVYYDKVMDTKYIICTGANILCFLFLCMLLLPFQAPKEGNVAILRAFGFGSFPKAGTIITILAKMSLNLANLVAIQQCYRVDFSFRLSIEHPCCRTFSFVYFWIFFWYNDKDSATFY</sequence>
<dbReference type="PANTHER" id="PTHR45908:SF11">
    <property type="entry name" value="FUNGAL LIPASE-LIKE DOMAIN-CONTAINING PROTEIN"/>
    <property type="match status" value="1"/>
</dbReference>
<dbReference type="CDD" id="cd00519">
    <property type="entry name" value="Lipase_3"/>
    <property type="match status" value="1"/>
</dbReference>
<dbReference type="InterPro" id="IPR029058">
    <property type="entry name" value="AB_hydrolase_fold"/>
</dbReference>